<accession>A0A0D0B931</accession>
<dbReference type="GO" id="GO:0005635">
    <property type="term" value="C:nuclear envelope"/>
    <property type="evidence" value="ECO:0007669"/>
    <property type="project" value="TreeGrafter"/>
</dbReference>
<dbReference type="SUPFAM" id="SSF48371">
    <property type="entry name" value="ARM repeat"/>
    <property type="match status" value="1"/>
</dbReference>
<organism evidence="9 10">
    <name type="scientific">Collybiopsis luxurians FD-317 M1</name>
    <dbReference type="NCBI Taxonomy" id="944289"/>
    <lineage>
        <taxon>Eukaryota</taxon>
        <taxon>Fungi</taxon>
        <taxon>Dikarya</taxon>
        <taxon>Basidiomycota</taxon>
        <taxon>Agaricomycotina</taxon>
        <taxon>Agaricomycetes</taxon>
        <taxon>Agaricomycetidae</taxon>
        <taxon>Agaricales</taxon>
        <taxon>Marasmiineae</taxon>
        <taxon>Omphalotaceae</taxon>
        <taxon>Collybiopsis</taxon>
        <taxon>Collybiopsis luxurians</taxon>
    </lineage>
</organism>
<dbReference type="InterPro" id="IPR011989">
    <property type="entry name" value="ARM-like"/>
</dbReference>
<dbReference type="Pfam" id="PF03810">
    <property type="entry name" value="IBN_N"/>
    <property type="match status" value="1"/>
</dbReference>
<evidence type="ECO:0000256" key="6">
    <source>
        <dbReference type="ARBA" id="ARBA00022927"/>
    </source>
</evidence>
<evidence type="ECO:0000313" key="9">
    <source>
        <dbReference type="EMBL" id="KIK60075.1"/>
    </source>
</evidence>
<keyword evidence="10" id="KW-1185">Reference proteome</keyword>
<dbReference type="Pfam" id="PF08506">
    <property type="entry name" value="Cse1"/>
    <property type="match status" value="1"/>
</dbReference>
<keyword evidence="4" id="KW-0813">Transport</keyword>
<evidence type="ECO:0000256" key="5">
    <source>
        <dbReference type="ARBA" id="ARBA00022490"/>
    </source>
</evidence>
<dbReference type="Pfam" id="PF03378">
    <property type="entry name" value="CAS_CSE1"/>
    <property type="match status" value="1"/>
</dbReference>
<evidence type="ECO:0000313" key="10">
    <source>
        <dbReference type="Proteomes" id="UP000053593"/>
    </source>
</evidence>
<dbReference type="PANTHER" id="PTHR10997">
    <property type="entry name" value="IMPORTIN-7, 8, 11"/>
    <property type="match status" value="1"/>
</dbReference>
<dbReference type="GO" id="GO:0031267">
    <property type="term" value="F:small GTPase binding"/>
    <property type="evidence" value="ECO:0007669"/>
    <property type="project" value="InterPro"/>
</dbReference>
<comment type="subcellular location">
    <subcellularLocation>
        <location evidence="2">Cytoplasm</location>
    </subcellularLocation>
    <subcellularLocation>
        <location evidence="1">Nucleus</location>
    </subcellularLocation>
</comment>
<dbReference type="PANTHER" id="PTHR10997:SF8">
    <property type="entry name" value="EXPORTIN-2"/>
    <property type="match status" value="1"/>
</dbReference>
<evidence type="ECO:0000256" key="1">
    <source>
        <dbReference type="ARBA" id="ARBA00004123"/>
    </source>
</evidence>
<dbReference type="GO" id="GO:0005829">
    <property type="term" value="C:cytosol"/>
    <property type="evidence" value="ECO:0007669"/>
    <property type="project" value="TreeGrafter"/>
</dbReference>
<evidence type="ECO:0000256" key="7">
    <source>
        <dbReference type="ARBA" id="ARBA00023242"/>
    </source>
</evidence>
<evidence type="ECO:0000256" key="3">
    <source>
        <dbReference type="ARBA" id="ARBA00008669"/>
    </source>
</evidence>
<dbReference type="InterPro" id="IPR013713">
    <property type="entry name" value="XPO2_central"/>
</dbReference>
<evidence type="ECO:0000259" key="8">
    <source>
        <dbReference type="PROSITE" id="PS50166"/>
    </source>
</evidence>
<evidence type="ECO:0000256" key="4">
    <source>
        <dbReference type="ARBA" id="ARBA00022448"/>
    </source>
</evidence>
<reference evidence="9 10" key="1">
    <citation type="submission" date="2014-04" db="EMBL/GenBank/DDBJ databases">
        <title>Evolutionary Origins and Diversification of the Mycorrhizal Mutualists.</title>
        <authorList>
            <consortium name="DOE Joint Genome Institute"/>
            <consortium name="Mycorrhizal Genomics Consortium"/>
            <person name="Kohler A."/>
            <person name="Kuo A."/>
            <person name="Nagy L.G."/>
            <person name="Floudas D."/>
            <person name="Copeland A."/>
            <person name="Barry K.W."/>
            <person name="Cichocki N."/>
            <person name="Veneault-Fourrey C."/>
            <person name="LaButti K."/>
            <person name="Lindquist E.A."/>
            <person name="Lipzen A."/>
            <person name="Lundell T."/>
            <person name="Morin E."/>
            <person name="Murat C."/>
            <person name="Riley R."/>
            <person name="Ohm R."/>
            <person name="Sun H."/>
            <person name="Tunlid A."/>
            <person name="Henrissat B."/>
            <person name="Grigoriev I.V."/>
            <person name="Hibbett D.S."/>
            <person name="Martin F."/>
        </authorList>
    </citation>
    <scope>NUCLEOTIDE SEQUENCE [LARGE SCALE GENOMIC DNA]</scope>
    <source>
        <strain evidence="9 10">FD-317 M1</strain>
    </source>
</reference>
<dbReference type="InterPro" id="IPR001494">
    <property type="entry name" value="Importin-beta_N"/>
</dbReference>
<dbReference type="AlphaFoldDB" id="A0A0D0B931"/>
<gene>
    <name evidence="9" type="ORF">GYMLUDRAFT_44063</name>
</gene>
<dbReference type="EMBL" id="KN834777">
    <property type="protein sequence ID" value="KIK60075.1"/>
    <property type="molecule type" value="Genomic_DNA"/>
</dbReference>
<dbReference type="InterPro" id="IPR005043">
    <property type="entry name" value="XPO2_C"/>
</dbReference>
<evidence type="ECO:0000256" key="2">
    <source>
        <dbReference type="ARBA" id="ARBA00004496"/>
    </source>
</evidence>
<dbReference type="OrthoDB" id="3268246at2759"/>
<sequence>MSDLPQLLLASLDPNTRKQAEQSLNAYSTQTGFLSHLLRLCLDHSQNAAVRLSGSVYLKNVVKSRWEDDVQPVANQDKAALKAELVPAMLALSAPSDKPVRAQVAESVSLIAELDFPHQWEDLIDQLVNSLSPTDYNINLGVLQTGHSIFRQWRPLVRTDKLFTEINLVFSKFMTPFLQLFRQTATLLTQPGQSKDQMTLLAQCMVLLVEVYYDFTCQDLPPAIEDSHLEFFGANGGYFPGLMRWDPVELREDPDSTTPSLPTQIKTSILNVVELFIKLFPDTLQSSSAVETFIQLVWSILSNQSSPTTPSASPSSTGDLSSQSYDTLISQSLRFISTSARSPVYKSIFSSSPGMISSLIEGAIIPNAFLREVDVEMFEDDPMEYVRLDYLAVSQAGTEAATRRQAAADVLQALVGNGEGYEVETTKVVGGWVEKLLKAYGESKKDDEGRWKSKDAAIWLITAVASRGGTFGQGVTSTNKMVDVVGFFEGNVYPDLQAREGESGEGQGDGGRVHPILKVDAIRFLNAFRNQLTKPQLLSVLPLLIKALEESRNYVTYTYAAIAVERILGIRQQGQILFTQTDVRDFAPHLIGVLLTKIERAGPTPEKIAENDHLMRCVMRVIITARQTLTPTFQQVLNRLVAILGVVSKNPSNPKFDQYIFESLSALMRFITAGSPTTTPTFESTLFEPFTIILTQDIDQYIPYVFQLLAQMLSLHPTSASSGGQDPVPPQYKSLLPFLLTPTVWQQKGSIPGLVKLLKAFLARDAKRMVDSGQVGSISGILQQRLVVSKVNDEWGFELFIAVVRCVDVPSLTDYLKPVLLTILNRMSGGNKTDKFVGLFAHFILYVMASNKEGLGPDYIIGVFDSIQPGLWGQILSTFVLPLVPKMPHKDRKMAAVGMTRMLFQSRLAVQAPSVQFWPISLQALIKLFSEPQYLVPSAKSTSDDPSSGAALGLGAITEIDYEEQTAGYQAAYSRLAASESAEDAAAEDPVRWCEDAQKLLGEQFVLFGRGGGGYEFGGREVLMGLLGKGEPGAVRPFVEGLARAGYSV</sequence>
<dbReference type="GO" id="GO:0006611">
    <property type="term" value="P:protein export from nucleus"/>
    <property type="evidence" value="ECO:0007669"/>
    <property type="project" value="TreeGrafter"/>
</dbReference>
<dbReference type="Gene3D" id="1.25.10.10">
    <property type="entry name" value="Leucine-rich Repeat Variant"/>
    <property type="match status" value="1"/>
</dbReference>
<keyword evidence="6" id="KW-0653">Protein transport</keyword>
<protein>
    <recommendedName>
        <fullName evidence="8">Importin N-terminal domain-containing protein</fullName>
    </recommendedName>
</protein>
<dbReference type="GO" id="GO:0006606">
    <property type="term" value="P:protein import into nucleus"/>
    <property type="evidence" value="ECO:0007669"/>
    <property type="project" value="TreeGrafter"/>
</dbReference>
<proteinExistence type="inferred from homology"/>
<dbReference type="PROSITE" id="PS50166">
    <property type="entry name" value="IMPORTIN_B_NT"/>
    <property type="match status" value="1"/>
</dbReference>
<dbReference type="HOGENOM" id="CLU_009614_0_0_1"/>
<dbReference type="SMART" id="SM00913">
    <property type="entry name" value="IBN_N"/>
    <property type="match status" value="1"/>
</dbReference>
<keyword evidence="7" id="KW-0539">Nucleus</keyword>
<dbReference type="InterPro" id="IPR016024">
    <property type="entry name" value="ARM-type_fold"/>
</dbReference>
<keyword evidence="5" id="KW-0963">Cytoplasm</keyword>
<dbReference type="Proteomes" id="UP000053593">
    <property type="component" value="Unassembled WGS sequence"/>
</dbReference>
<dbReference type="GO" id="GO:0005049">
    <property type="term" value="F:nuclear export signal receptor activity"/>
    <property type="evidence" value="ECO:0007669"/>
    <property type="project" value="TreeGrafter"/>
</dbReference>
<name>A0A0D0B931_9AGAR</name>
<comment type="similarity">
    <text evidence="3">Belongs to the XPO2/CSE1 family.</text>
</comment>
<feature type="domain" description="Importin N-terminal" evidence="8">
    <location>
        <begin position="20"/>
        <end position="91"/>
    </location>
</feature>